<evidence type="ECO:0000256" key="1">
    <source>
        <dbReference type="SAM" id="SignalP"/>
    </source>
</evidence>
<organism evidence="2 3">
    <name type="scientific">Vibrio vulnificus</name>
    <dbReference type="NCBI Taxonomy" id="672"/>
    <lineage>
        <taxon>Bacteria</taxon>
        <taxon>Pseudomonadati</taxon>
        <taxon>Pseudomonadota</taxon>
        <taxon>Gammaproteobacteria</taxon>
        <taxon>Vibrionales</taxon>
        <taxon>Vibrionaceae</taxon>
        <taxon>Vibrio</taxon>
    </lineage>
</organism>
<dbReference type="Proteomes" id="UP000237466">
    <property type="component" value="Unassembled WGS sequence"/>
</dbReference>
<gene>
    <name evidence="2" type="ORF">CRN52_20305</name>
</gene>
<evidence type="ECO:0008006" key="4">
    <source>
        <dbReference type="Google" id="ProtNLM"/>
    </source>
</evidence>
<sequence>MNHFKKALLTTLIGTTLVAGAHAADNANSEKLDASDMTRAYSTFYVGASNNGDVKASGSISYQYENGMESMFSLEGTMNKEGEYSDSRAQYFHVFNTGNAVSPRVAVSLDVVDNDTATTAALGAISIFRTPIDSLTFFARVGALTGTYSDQSMSAFNVTDDSLVGGMGAAYAVWKTGQDGTFLALYPEVTYLSGDIDSTTVKTTLMAATPLSADKTRWGQVKFENTSGSMESSSKHVDINENRVWFNYKVYL</sequence>
<reference evidence="2 3" key="1">
    <citation type="journal article" date="2018" name="Front. Microbiol.">
        <title>Phylogeny of Vibrio vulnificus from the Analysis of the Core-Genome: Implications for Intra-Species Taxonomy.</title>
        <authorList>
            <person name="Roig F.J."/>
            <person name="Gonzalez-Candelas F."/>
            <person name="Sanjuan E."/>
            <person name="Fouz B."/>
            <person name="Feil E.J."/>
            <person name="Llorens C."/>
            <person name="Baker-Austin C."/>
            <person name="Oliver J.D."/>
            <person name="Danin-Poleg Y."/>
            <person name="Gibas C.J."/>
            <person name="Kashi Y."/>
            <person name="Gulig P.A."/>
            <person name="Morrison S.S."/>
            <person name="Amaro C."/>
        </authorList>
    </citation>
    <scope>NUCLEOTIDE SEQUENCE [LARGE SCALE GENOMIC DNA]</scope>
    <source>
        <strain evidence="2 3">CECT4608</strain>
    </source>
</reference>
<comment type="caution">
    <text evidence="2">The sequence shown here is derived from an EMBL/GenBank/DDBJ whole genome shotgun (WGS) entry which is preliminary data.</text>
</comment>
<dbReference type="RefSeq" id="WP_072610457.1">
    <property type="nucleotide sequence ID" value="NZ_CP015513.1"/>
</dbReference>
<evidence type="ECO:0000313" key="2">
    <source>
        <dbReference type="EMBL" id="POB44061.1"/>
    </source>
</evidence>
<proteinExistence type="predicted"/>
<dbReference type="AlphaFoldDB" id="A0A1W6MC39"/>
<keyword evidence="1" id="KW-0732">Signal</keyword>
<dbReference type="EMBL" id="PDGH01000126">
    <property type="protein sequence ID" value="POB44061.1"/>
    <property type="molecule type" value="Genomic_DNA"/>
</dbReference>
<name>A0A1W6MC39_VIBVL</name>
<feature type="signal peptide" evidence="1">
    <location>
        <begin position="1"/>
        <end position="23"/>
    </location>
</feature>
<accession>A0A1W6MC39</accession>
<evidence type="ECO:0000313" key="3">
    <source>
        <dbReference type="Proteomes" id="UP000237466"/>
    </source>
</evidence>
<feature type="chain" id="PRO_5030037176" description="Porin" evidence="1">
    <location>
        <begin position="24"/>
        <end position="252"/>
    </location>
</feature>
<protein>
    <recommendedName>
        <fullName evidence="4">Porin</fullName>
    </recommendedName>
</protein>